<evidence type="ECO:0000256" key="2">
    <source>
        <dbReference type="ARBA" id="ARBA00023315"/>
    </source>
</evidence>
<dbReference type="GO" id="GO:0016747">
    <property type="term" value="F:acyltransferase activity, transferring groups other than amino-acyl groups"/>
    <property type="evidence" value="ECO:0007669"/>
    <property type="project" value="InterPro"/>
</dbReference>
<evidence type="ECO:0000256" key="1">
    <source>
        <dbReference type="ARBA" id="ARBA00022679"/>
    </source>
</evidence>
<protein>
    <submittedName>
        <fullName evidence="5">GNAT family N-acetyltransferase</fullName>
    </submittedName>
</protein>
<keyword evidence="2" id="KW-0012">Acyltransferase</keyword>
<sequence>MTRTSTPPAGTASPRRAGARRGRAAPDEITVRPVRRADLDHVIAIDTLVTGIEKRPYWQRVYKRYGIGFKGEQRWFLVALAGKRVVGFLIGEVRDWEFGSAPCGWVFAIDVDPTARQAGIGTKLLAALTDALRETGVRKLRTLLSHDNTLILSFFRSQGMMAAPLIPLEMDVAP</sequence>
<evidence type="ECO:0000313" key="6">
    <source>
        <dbReference type="Proteomes" id="UP000521868"/>
    </source>
</evidence>
<dbReference type="InterPro" id="IPR016181">
    <property type="entry name" value="Acyl_CoA_acyltransferase"/>
</dbReference>
<accession>A0A7X6DIU0</accession>
<dbReference type="PROSITE" id="PS51186">
    <property type="entry name" value="GNAT"/>
    <property type="match status" value="1"/>
</dbReference>
<reference evidence="5 6" key="1">
    <citation type="journal article" date="2020" name="Nature">
        <title>Bacterial chemolithoautotrophy via manganese oxidation.</title>
        <authorList>
            <person name="Yu H."/>
            <person name="Leadbetter J.R."/>
        </authorList>
    </citation>
    <scope>NUCLEOTIDE SEQUENCE [LARGE SCALE GENOMIC DNA]</scope>
    <source>
        <strain evidence="5 6">RBP-1</strain>
    </source>
</reference>
<gene>
    <name evidence="5" type="ORF">RAMLITH_19245</name>
</gene>
<dbReference type="InterPro" id="IPR050832">
    <property type="entry name" value="Bact_Acetyltransf"/>
</dbReference>
<evidence type="ECO:0000256" key="3">
    <source>
        <dbReference type="SAM" id="MobiDB-lite"/>
    </source>
</evidence>
<dbReference type="RefSeq" id="WP_168109093.1">
    <property type="nucleotide sequence ID" value="NZ_VTOX01000008.1"/>
</dbReference>
<evidence type="ECO:0000313" key="5">
    <source>
        <dbReference type="EMBL" id="NKE67963.1"/>
    </source>
</evidence>
<name>A0A7X6DIU0_9BURK</name>
<dbReference type="Proteomes" id="UP000521868">
    <property type="component" value="Unassembled WGS sequence"/>
</dbReference>
<dbReference type="EMBL" id="VTOX01000008">
    <property type="protein sequence ID" value="NKE67963.1"/>
    <property type="molecule type" value="Genomic_DNA"/>
</dbReference>
<dbReference type="Gene3D" id="3.40.630.30">
    <property type="match status" value="1"/>
</dbReference>
<dbReference type="CDD" id="cd04301">
    <property type="entry name" value="NAT_SF"/>
    <property type="match status" value="1"/>
</dbReference>
<dbReference type="PANTHER" id="PTHR43877">
    <property type="entry name" value="AMINOALKYLPHOSPHONATE N-ACETYLTRANSFERASE-RELATED-RELATED"/>
    <property type="match status" value="1"/>
</dbReference>
<feature type="domain" description="N-acetyltransferase" evidence="4">
    <location>
        <begin position="29"/>
        <end position="174"/>
    </location>
</feature>
<keyword evidence="1 5" id="KW-0808">Transferase</keyword>
<dbReference type="Pfam" id="PF00583">
    <property type="entry name" value="Acetyltransf_1"/>
    <property type="match status" value="1"/>
</dbReference>
<dbReference type="AlphaFoldDB" id="A0A7X6DIU0"/>
<comment type="caution">
    <text evidence="5">The sequence shown here is derived from an EMBL/GenBank/DDBJ whole genome shotgun (WGS) entry which is preliminary data.</text>
</comment>
<keyword evidence="6" id="KW-1185">Reference proteome</keyword>
<dbReference type="SUPFAM" id="SSF55729">
    <property type="entry name" value="Acyl-CoA N-acyltransferases (Nat)"/>
    <property type="match status" value="1"/>
</dbReference>
<dbReference type="InterPro" id="IPR000182">
    <property type="entry name" value="GNAT_dom"/>
</dbReference>
<feature type="compositionally biased region" description="Low complexity" evidence="3">
    <location>
        <begin position="7"/>
        <end position="16"/>
    </location>
</feature>
<proteinExistence type="predicted"/>
<organism evidence="5 6">
    <name type="scientific">Ramlibacter lithotrophicus</name>
    <dbReference type="NCBI Taxonomy" id="2606681"/>
    <lineage>
        <taxon>Bacteria</taxon>
        <taxon>Pseudomonadati</taxon>
        <taxon>Pseudomonadota</taxon>
        <taxon>Betaproteobacteria</taxon>
        <taxon>Burkholderiales</taxon>
        <taxon>Comamonadaceae</taxon>
        <taxon>Ramlibacter</taxon>
    </lineage>
</organism>
<evidence type="ECO:0000259" key="4">
    <source>
        <dbReference type="PROSITE" id="PS51186"/>
    </source>
</evidence>
<feature type="region of interest" description="Disordered" evidence="3">
    <location>
        <begin position="1"/>
        <end position="25"/>
    </location>
</feature>